<dbReference type="InterPro" id="IPR006683">
    <property type="entry name" value="Thioestr_dom"/>
</dbReference>
<feature type="domain" description="HotDog ACOT-type" evidence="4">
    <location>
        <begin position="9"/>
        <end position="121"/>
    </location>
</feature>
<dbReference type="PROSITE" id="PS51770">
    <property type="entry name" value="HOTDOG_ACOT"/>
    <property type="match status" value="1"/>
</dbReference>
<keyword evidence="2 3" id="KW-0378">Hydrolase</keyword>
<sequence>MEEKTVRMKDTVSIKTALVFPQDTNMHGTMFGGKLLAYIDDIASISAMKLCRGPVVTASIDSVDFIKPIREGDSVTLEAMVTWTGRSSMEVLVKVTAEHLMTGEKSIAALSFLTFVSLDESGKPKPVPKVVPETNQEKWLNETGQRRARYRKTRKNQSKELIAFFAQSEEDFNGTQGGNV</sequence>
<dbReference type="PANTHER" id="PTHR11049:SF24">
    <property type="entry name" value="CYTOSOLIC ACYL COENZYME A THIOESTER HYDROLASE"/>
    <property type="match status" value="1"/>
</dbReference>
<dbReference type="GO" id="GO:0052816">
    <property type="term" value="F:long-chain fatty acyl-CoA hydrolase activity"/>
    <property type="evidence" value="ECO:0007669"/>
    <property type="project" value="TreeGrafter"/>
</dbReference>
<dbReference type="AlphaFoldDB" id="A0A9E8M227"/>
<evidence type="ECO:0000259" key="4">
    <source>
        <dbReference type="PROSITE" id="PS51770"/>
    </source>
</evidence>
<dbReference type="GO" id="GO:0005829">
    <property type="term" value="C:cytosol"/>
    <property type="evidence" value="ECO:0007669"/>
    <property type="project" value="TreeGrafter"/>
</dbReference>
<comment type="similarity">
    <text evidence="1">Belongs to the acyl coenzyme A hydrolase family.</text>
</comment>
<dbReference type="Proteomes" id="UP001164726">
    <property type="component" value="Chromosome"/>
</dbReference>
<gene>
    <name evidence="5" type="ORF">OE105_05100</name>
</gene>
<accession>A0A9E8M227</accession>
<dbReference type="Pfam" id="PF03061">
    <property type="entry name" value="4HBT"/>
    <property type="match status" value="1"/>
</dbReference>
<dbReference type="Gene3D" id="3.10.129.10">
    <property type="entry name" value="Hotdog Thioesterase"/>
    <property type="match status" value="1"/>
</dbReference>
<dbReference type="EMBL" id="CP106877">
    <property type="protein sequence ID" value="WAA13490.1"/>
    <property type="molecule type" value="Genomic_DNA"/>
</dbReference>
<dbReference type="KEGG" id="fhl:OE105_05100"/>
<keyword evidence="6" id="KW-1185">Reference proteome</keyword>
<dbReference type="GO" id="GO:0006637">
    <property type="term" value="P:acyl-CoA metabolic process"/>
    <property type="evidence" value="ECO:0007669"/>
    <property type="project" value="TreeGrafter"/>
</dbReference>
<name>A0A9E8M227_9BACI</name>
<dbReference type="RefSeq" id="WP_275421663.1">
    <property type="nucleotide sequence ID" value="NZ_CP106877.1"/>
</dbReference>
<protein>
    <submittedName>
        <fullName evidence="5">Acyl-CoA thioesterase</fullName>
    </submittedName>
</protein>
<dbReference type="SUPFAM" id="SSF54637">
    <property type="entry name" value="Thioesterase/thiol ester dehydrase-isomerase"/>
    <property type="match status" value="1"/>
</dbReference>
<dbReference type="CDD" id="cd03442">
    <property type="entry name" value="BFIT_BACH"/>
    <property type="match status" value="1"/>
</dbReference>
<dbReference type="InterPro" id="IPR029069">
    <property type="entry name" value="HotDog_dom_sf"/>
</dbReference>
<evidence type="ECO:0000313" key="5">
    <source>
        <dbReference type="EMBL" id="WAA13490.1"/>
    </source>
</evidence>
<dbReference type="GO" id="GO:0009062">
    <property type="term" value="P:fatty acid catabolic process"/>
    <property type="evidence" value="ECO:0007669"/>
    <property type="project" value="TreeGrafter"/>
</dbReference>
<dbReference type="InterPro" id="IPR040170">
    <property type="entry name" value="Cytosol_ACT"/>
</dbReference>
<evidence type="ECO:0000313" key="6">
    <source>
        <dbReference type="Proteomes" id="UP001164726"/>
    </source>
</evidence>
<evidence type="ECO:0000256" key="3">
    <source>
        <dbReference type="PROSITE-ProRule" id="PRU01106"/>
    </source>
</evidence>
<organism evidence="5 6">
    <name type="scientific">Fervidibacillus halotolerans</name>
    <dbReference type="NCBI Taxonomy" id="2980027"/>
    <lineage>
        <taxon>Bacteria</taxon>
        <taxon>Bacillati</taxon>
        <taxon>Bacillota</taxon>
        <taxon>Bacilli</taxon>
        <taxon>Bacillales</taxon>
        <taxon>Bacillaceae</taxon>
        <taxon>Fervidibacillus</taxon>
    </lineage>
</organism>
<dbReference type="PANTHER" id="PTHR11049">
    <property type="entry name" value="ACYL COENZYME A THIOESTER HYDROLASE"/>
    <property type="match status" value="1"/>
</dbReference>
<dbReference type="InterPro" id="IPR033120">
    <property type="entry name" value="HOTDOG_ACOT"/>
</dbReference>
<evidence type="ECO:0000256" key="2">
    <source>
        <dbReference type="ARBA" id="ARBA00022801"/>
    </source>
</evidence>
<proteinExistence type="inferred from homology"/>
<reference evidence="5" key="1">
    <citation type="submission" date="2022-09" db="EMBL/GenBank/DDBJ databases">
        <title>Complete Genomes of Fervidibacillus albus and Fervidibacillus halotolerans isolated from tidal flat sediments.</title>
        <authorList>
            <person name="Kwon K.K."/>
            <person name="Yang S.-H."/>
            <person name="Park M.J."/>
            <person name="Oh H.-M."/>
        </authorList>
    </citation>
    <scope>NUCLEOTIDE SEQUENCE</scope>
    <source>
        <strain evidence="5">MEBiC13594</strain>
    </source>
</reference>
<evidence type="ECO:0000256" key="1">
    <source>
        <dbReference type="ARBA" id="ARBA00010458"/>
    </source>
</evidence>